<evidence type="ECO:0000313" key="2">
    <source>
        <dbReference type="Proteomes" id="UP001054945"/>
    </source>
</evidence>
<dbReference type="Proteomes" id="UP001054945">
    <property type="component" value="Unassembled WGS sequence"/>
</dbReference>
<comment type="caution">
    <text evidence="1">The sequence shown here is derived from an EMBL/GenBank/DDBJ whole genome shotgun (WGS) entry which is preliminary data.</text>
</comment>
<organism evidence="1 2">
    <name type="scientific">Caerostris extrusa</name>
    <name type="common">Bark spider</name>
    <name type="synonym">Caerostris bankana</name>
    <dbReference type="NCBI Taxonomy" id="172846"/>
    <lineage>
        <taxon>Eukaryota</taxon>
        <taxon>Metazoa</taxon>
        <taxon>Ecdysozoa</taxon>
        <taxon>Arthropoda</taxon>
        <taxon>Chelicerata</taxon>
        <taxon>Arachnida</taxon>
        <taxon>Araneae</taxon>
        <taxon>Araneomorphae</taxon>
        <taxon>Entelegynae</taxon>
        <taxon>Araneoidea</taxon>
        <taxon>Araneidae</taxon>
        <taxon>Caerostris</taxon>
    </lineage>
</organism>
<name>A0AAV4WNM2_CAEEX</name>
<reference evidence="1 2" key="1">
    <citation type="submission" date="2021-06" db="EMBL/GenBank/DDBJ databases">
        <title>Caerostris extrusa draft genome.</title>
        <authorList>
            <person name="Kono N."/>
            <person name="Arakawa K."/>
        </authorList>
    </citation>
    <scope>NUCLEOTIDE SEQUENCE [LARGE SCALE GENOMIC DNA]</scope>
</reference>
<sequence length="125" mass="14215">MQSLYSEALIRRSTIKQTDGASKYSEDGMLNIDALFQRPLPRGVRGERRLLYLLDGDNPLALIRRSTIKQTYEASKYSGDGMLNIDALFSSLLPRGERGERRLLYLLDVDNLQDIYPSSSSIFTH</sequence>
<protein>
    <submittedName>
        <fullName evidence="1">Uncharacterized protein</fullName>
    </submittedName>
</protein>
<gene>
    <name evidence="1" type="ORF">CEXT_566631</name>
</gene>
<dbReference type="EMBL" id="BPLR01016371">
    <property type="protein sequence ID" value="GIY83344.1"/>
    <property type="molecule type" value="Genomic_DNA"/>
</dbReference>
<proteinExistence type="predicted"/>
<accession>A0AAV4WNM2</accession>
<evidence type="ECO:0000313" key="1">
    <source>
        <dbReference type="EMBL" id="GIY83344.1"/>
    </source>
</evidence>
<keyword evidence="2" id="KW-1185">Reference proteome</keyword>
<dbReference type="AlphaFoldDB" id="A0AAV4WNM2"/>